<sequence>MRLFDVFLKIIKAFHLVSSDEFQELKADVKTWEEDAKEGSEDKIKHLYGKMHKGVFTRLLMPIFYFFMLRQVTSIMNPETGEEGERGLY</sequence>
<dbReference type="Proteomes" id="UP000264330">
    <property type="component" value="Unassembled WGS sequence"/>
</dbReference>
<name>A0A3D5IXC1_9FLAO</name>
<accession>A0A3D5IXC1</accession>
<gene>
    <name evidence="1" type="ORF">DGQ38_01410</name>
</gene>
<proteinExistence type="predicted"/>
<dbReference type="EMBL" id="DPMF01000025">
    <property type="protein sequence ID" value="HCV79690.1"/>
    <property type="molecule type" value="Genomic_DNA"/>
</dbReference>
<evidence type="ECO:0000313" key="1">
    <source>
        <dbReference type="EMBL" id="HCV79690.1"/>
    </source>
</evidence>
<dbReference type="RefSeq" id="WP_013072090.1">
    <property type="nucleotide sequence ID" value="NZ_DEPI01000169.1"/>
</dbReference>
<reference evidence="1 2" key="1">
    <citation type="journal article" date="2018" name="Nat. Biotechnol.">
        <title>A standardized bacterial taxonomy based on genome phylogeny substantially revises the tree of life.</title>
        <authorList>
            <person name="Parks D.H."/>
            <person name="Chuvochina M."/>
            <person name="Waite D.W."/>
            <person name="Rinke C."/>
            <person name="Skarshewski A."/>
            <person name="Chaumeil P.A."/>
            <person name="Hugenholtz P."/>
        </authorList>
    </citation>
    <scope>NUCLEOTIDE SEQUENCE [LARGE SCALE GENOMIC DNA]</scope>
    <source>
        <strain evidence="1">UBA9359</strain>
    </source>
</reference>
<evidence type="ECO:0000313" key="2">
    <source>
        <dbReference type="Proteomes" id="UP000264330"/>
    </source>
</evidence>
<comment type="caution">
    <text evidence="1">The sequence shown here is derived from an EMBL/GenBank/DDBJ whole genome shotgun (WGS) entry which is preliminary data.</text>
</comment>
<organism evidence="1 2">
    <name type="scientific">Zunongwangia profunda</name>
    <dbReference type="NCBI Taxonomy" id="398743"/>
    <lineage>
        <taxon>Bacteria</taxon>
        <taxon>Pseudomonadati</taxon>
        <taxon>Bacteroidota</taxon>
        <taxon>Flavobacteriia</taxon>
        <taxon>Flavobacteriales</taxon>
        <taxon>Flavobacteriaceae</taxon>
        <taxon>Zunongwangia</taxon>
    </lineage>
</organism>
<dbReference type="AlphaFoldDB" id="A0A3D5IXC1"/>
<protein>
    <submittedName>
        <fullName evidence="1">Uncharacterized protein</fullName>
    </submittedName>
</protein>